<organism evidence="5 6">
    <name type="scientific">Eufriesea mexicana</name>
    <dbReference type="NCBI Taxonomy" id="516756"/>
    <lineage>
        <taxon>Eukaryota</taxon>
        <taxon>Metazoa</taxon>
        <taxon>Ecdysozoa</taxon>
        <taxon>Arthropoda</taxon>
        <taxon>Hexapoda</taxon>
        <taxon>Insecta</taxon>
        <taxon>Pterygota</taxon>
        <taxon>Neoptera</taxon>
        <taxon>Endopterygota</taxon>
        <taxon>Hymenoptera</taxon>
        <taxon>Apocrita</taxon>
        <taxon>Aculeata</taxon>
        <taxon>Apoidea</taxon>
        <taxon>Anthophila</taxon>
        <taxon>Apidae</taxon>
        <taxon>Eufriesea</taxon>
    </lineage>
</organism>
<dbReference type="AlphaFoldDB" id="A0A310SDN5"/>
<keyword evidence="4" id="KW-0472">Membrane</keyword>
<proteinExistence type="predicted"/>
<dbReference type="Pfam" id="PF00379">
    <property type="entry name" value="Chitin_bind_4"/>
    <property type="match status" value="1"/>
</dbReference>
<evidence type="ECO:0000256" key="4">
    <source>
        <dbReference type="SAM" id="Phobius"/>
    </source>
</evidence>
<dbReference type="InterPro" id="IPR050468">
    <property type="entry name" value="Cuticle_Struct_Prot"/>
</dbReference>
<feature type="compositionally biased region" description="Gly residues" evidence="3">
    <location>
        <begin position="412"/>
        <end position="435"/>
    </location>
</feature>
<evidence type="ECO:0000256" key="3">
    <source>
        <dbReference type="SAM" id="MobiDB-lite"/>
    </source>
</evidence>
<dbReference type="PANTHER" id="PTHR10380:SF173">
    <property type="entry name" value="CUTICULAR PROTEIN 47EF, ISOFORM C-RELATED"/>
    <property type="match status" value="1"/>
</dbReference>
<feature type="compositionally biased region" description="Gly residues" evidence="3">
    <location>
        <begin position="291"/>
        <end position="308"/>
    </location>
</feature>
<dbReference type="EMBL" id="KQ760995">
    <property type="protein sequence ID" value="OAD58502.1"/>
    <property type="molecule type" value="Genomic_DNA"/>
</dbReference>
<sequence>MTAPLPSANSSVTSVPLCLQLQSREPAHGEKAQSATVGTHSLAHSGDDPLLNRENSITSTSLDHVDCGIMEDPGSNDRDTFSNSIDQDSSVAISDKRRVCQRFFVLWVLLPSSSCSITSSDLVVARRISSSHARSFFGDSAQRWSGSLSIETMAEQFSMKRFADEPHLWHNTSSKIDECADSAPKGWVFSKRIGVFGDSIRLESILVYSFRAQVYIVSNGRGILLSRLWLTIALFFALAAPLLHRLIRMARNRAIPIDHRITLISVFRPTFLLHSRYPLSDPARDASRIGSAGGGGGGGPRGGPGGGQEIPIVSFNNQNGGDGNYQFSYETGNGISAQETGHQQGNSEAVSGSYSYTGPDGVQYSISYTADEEGFHPQGAHLPTPPPIPPEIQRGVELALAAEARGENQDTSGGGGGGGNGGGGSGGGGYSPGGGYRSKLVPNKLGRIPLLDDNAQVITYYTINLVPLQ</sequence>
<dbReference type="PROSITE" id="PS00233">
    <property type="entry name" value="CHIT_BIND_RR_1"/>
    <property type="match status" value="1"/>
</dbReference>
<feature type="region of interest" description="Disordered" evidence="3">
    <location>
        <begin position="282"/>
        <end position="356"/>
    </location>
</feature>
<feature type="region of interest" description="Disordered" evidence="3">
    <location>
        <begin position="405"/>
        <end position="435"/>
    </location>
</feature>
<dbReference type="InterPro" id="IPR031311">
    <property type="entry name" value="CHIT_BIND_RR_consensus"/>
</dbReference>
<feature type="compositionally biased region" description="Polar residues" evidence="3">
    <location>
        <begin position="53"/>
        <end position="62"/>
    </location>
</feature>
<evidence type="ECO:0000313" key="5">
    <source>
        <dbReference type="EMBL" id="OAD58502.1"/>
    </source>
</evidence>
<dbReference type="GO" id="GO:0062129">
    <property type="term" value="C:chitin-based extracellular matrix"/>
    <property type="evidence" value="ECO:0007669"/>
    <property type="project" value="TreeGrafter"/>
</dbReference>
<evidence type="ECO:0000256" key="2">
    <source>
        <dbReference type="PROSITE-ProRule" id="PRU00497"/>
    </source>
</evidence>
<protein>
    <submittedName>
        <fullName evidence="5">Endocuticle structural glycoprotein SgAbd-2</fullName>
    </submittedName>
</protein>
<gene>
    <name evidence="5" type="ORF">WN48_11234</name>
</gene>
<evidence type="ECO:0000256" key="1">
    <source>
        <dbReference type="ARBA" id="ARBA00022460"/>
    </source>
</evidence>
<reference evidence="5 6" key="1">
    <citation type="submission" date="2015-07" db="EMBL/GenBank/DDBJ databases">
        <title>The genome of Eufriesea mexicana.</title>
        <authorList>
            <person name="Pan H."/>
            <person name="Kapheim K."/>
        </authorList>
    </citation>
    <scope>NUCLEOTIDE SEQUENCE [LARGE SCALE GENOMIC DNA]</scope>
    <source>
        <strain evidence="5">0111107269</strain>
        <tissue evidence="5">Whole body</tissue>
    </source>
</reference>
<dbReference type="PROSITE" id="PS51155">
    <property type="entry name" value="CHIT_BIND_RR_2"/>
    <property type="match status" value="1"/>
</dbReference>
<keyword evidence="1 2" id="KW-0193">Cuticle</keyword>
<dbReference type="GO" id="GO:0008010">
    <property type="term" value="F:structural constituent of chitin-based larval cuticle"/>
    <property type="evidence" value="ECO:0007669"/>
    <property type="project" value="TreeGrafter"/>
</dbReference>
<dbReference type="Proteomes" id="UP000250275">
    <property type="component" value="Unassembled WGS sequence"/>
</dbReference>
<name>A0A310SDN5_9HYME</name>
<feature type="transmembrane region" description="Helical" evidence="4">
    <location>
        <begin position="224"/>
        <end position="243"/>
    </location>
</feature>
<feature type="region of interest" description="Disordered" evidence="3">
    <location>
        <begin position="25"/>
        <end position="85"/>
    </location>
</feature>
<dbReference type="InterPro" id="IPR000618">
    <property type="entry name" value="Insect_cuticle"/>
</dbReference>
<keyword evidence="6" id="KW-1185">Reference proteome</keyword>
<dbReference type="PANTHER" id="PTHR10380">
    <property type="entry name" value="CUTICLE PROTEIN"/>
    <property type="match status" value="1"/>
</dbReference>
<keyword evidence="4" id="KW-0812">Transmembrane</keyword>
<accession>A0A310SDN5</accession>
<keyword evidence="4" id="KW-1133">Transmembrane helix</keyword>
<dbReference type="OrthoDB" id="6365759at2759"/>
<feature type="compositionally biased region" description="Polar residues" evidence="3">
    <location>
        <begin position="314"/>
        <end position="356"/>
    </location>
</feature>
<evidence type="ECO:0000313" key="6">
    <source>
        <dbReference type="Proteomes" id="UP000250275"/>
    </source>
</evidence>
<dbReference type="PRINTS" id="PR00947">
    <property type="entry name" value="CUTICLE"/>
</dbReference>